<dbReference type="OrthoDB" id="5983224at2759"/>
<dbReference type="AlphaFoldDB" id="A0A7D9ES50"/>
<dbReference type="EMBL" id="CACRXK020008707">
    <property type="protein sequence ID" value="CAB4015416.1"/>
    <property type="molecule type" value="Genomic_DNA"/>
</dbReference>
<evidence type="ECO:0000313" key="4">
    <source>
        <dbReference type="Proteomes" id="UP001152795"/>
    </source>
</evidence>
<evidence type="ECO:0000256" key="1">
    <source>
        <dbReference type="SAM" id="Coils"/>
    </source>
</evidence>
<accession>A0A7D9ES50</accession>
<gene>
    <name evidence="3" type="ORF">PACLA_8A045688</name>
</gene>
<evidence type="ECO:0000313" key="3">
    <source>
        <dbReference type="EMBL" id="CAB4015416.1"/>
    </source>
</evidence>
<sequence>SLIKLVKPSTPQNGIKLSQSDRIEGRLKKICGEINSKRKKLRGRANEEFMQNVKNITIFQDEIVKPAEVEEQVNEKSEKVELLSKENESLKTRCNDLWTEIVKLQESERKTDTILNNKEKEYNTVLDENRELRDYIERSGCLVEVKNTGKEITEVGKGQQDRKLKELKSSVERSPWFAKTFGLILDAATFTDKGGSSYSLAYSSPSGGKSFKDLPEQEKSKTKDILYIVDKFCIGETTYHELTMTATGAALPRSHLIKQCKESLNALTHIERTPGDAEGAQHNFYETLCMEIQKHCKENGVDIPAKYKIKVSGDGARMTRLTGFIVISFSVLNEGKAALSSKENHVVAVIKGKESYEILQSSCSNIFKDINKIVENGFVKLEDDQVPVEMFVGGDYKFLLLLLGMKGAVSDYACIWCKINKMLRSNMTLADIRRCCLKLQFSCERPPVLNIPLENVVLDELHLMLRITDMLIGNLVTEAIERDKKDNINKAPCDRQPFHLNNLVETICGCGVSFSVWEKPNADGRGSGVYDFTSLMGTDKKILLEKLPSKLYTVTSPETSATVIKIWQDFNHVYTDYIQKPALTENEIDTYFDKAKSWVTLFLSLGGVLQGYGKANITPYIHAMVYHVPHFMRIHQGIRNFSGQGVEKLNDDCRRIHLQKSNKWDATRDVFLVEERLRHLSDQQRTPRQYKKTATDYWSNGIRESRSKRPRLCTQAENDEDDYSHLTQEDLRSRLKDLGVKTRSS</sequence>
<organism evidence="3 4">
    <name type="scientific">Paramuricea clavata</name>
    <name type="common">Red gorgonian</name>
    <name type="synonym">Violescent sea-whip</name>
    <dbReference type="NCBI Taxonomy" id="317549"/>
    <lineage>
        <taxon>Eukaryota</taxon>
        <taxon>Metazoa</taxon>
        <taxon>Cnidaria</taxon>
        <taxon>Anthozoa</taxon>
        <taxon>Octocorallia</taxon>
        <taxon>Malacalcyonacea</taxon>
        <taxon>Plexauridae</taxon>
        <taxon>Paramuricea</taxon>
    </lineage>
</organism>
<feature type="region of interest" description="Disordered" evidence="2">
    <location>
        <begin position="708"/>
        <end position="728"/>
    </location>
</feature>
<protein>
    <submittedName>
        <fullName evidence="3">Uncharacterized protein</fullName>
    </submittedName>
</protein>
<feature type="coiled-coil region" evidence="1">
    <location>
        <begin position="73"/>
        <end position="135"/>
    </location>
</feature>
<feature type="non-terminal residue" evidence="3">
    <location>
        <position position="1"/>
    </location>
</feature>
<evidence type="ECO:0000256" key="2">
    <source>
        <dbReference type="SAM" id="MobiDB-lite"/>
    </source>
</evidence>
<feature type="region of interest" description="Disordered" evidence="2">
    <location>
        <begin position="682"/>
        <end position="701"/>
    </location>
</feature>
<keyword evidence="1" id="KW-0175">Coiled coil</keyword>
<comment type="caution">
    <text evidence="3">The sequence shown here is derived from an EMBL/GenBank/DDBJ whole genome shotgun (WGS) entry which is preliminary data.</text>
</comment>
<reference evidence="3" key="1">
    <citation type="submission" date="2020-04" db="EMBL/GenBank/DDBJ databases">
        <authorList>
            <person name="Alioto T."/>
            <person name="Alioto T."/>
            <person name="Gomez Garrido J."/>
        </authorList>
    </citation>
    <scope>NUCLEOTIDE SEQUENCE</scope>
    <source>
        <strain evidence="3">A484AB</strain>
    </source>
</reference>
<dbReference type="PANTHER" id="PTHR31424">
    <property type="entry name" value="PROTEIN CBG23806"/>
    <property type="match status" value="1"/>
</dbReference>
<keyword evidence="4" id="KW-1185">Reference proteome</keyword>
<dbReference type="Proteomes" id="UP001152795">
    <property type="component" value="Unassembled WGS sequence"/>
</dbReference>
<name>A0A7D9ES50_PARCT</name>
<proteinExistence type="predicted"/>
<dbReference type="PANTHER" id="PTHR31424:SF3">
    <property type="entry name" value="RING-TYPE DOMAIN-CONTAINING PROTEIN"/>
    <property type="match status" value="1"/>
</dbReference>